<reference evidence="5" key="2">
    <citation type="submission" date="2020-09" db="EMBL/GenBank/DDBJ databases">
        <authorList>
            <person name="Sun Q."/>
            <person name="Sedlacek I."/>
        </authorList>
    </citation>
    <scope>NUCLEOTIDE SEQUENCE</scope>
    <source>
        <strain evidence="5">CCM 8711</strain>
    </source>
</reference>
<dbReference type="EMBL" id="BMDO01000017">
    <property type="protein sequence ID" value="GGI52745.1"/>
    <property type="molecule type" value="Genomic_DNA"/>
</dbReference>
<dbReference type="Proteomes" id="UP000662074">
    <property type="component" value="Unassembled WGS sequence"/>
</dbReference>
<keyword evidence="6" id="KW-1185">Reference proteome</keyword>
<keyword evidence="3" id="KW-0175">Coiled coil</keyword>
<evidence type="ECO:0000259" key="4">
    <source>
        <dbReference type="Pfam" id="PF13102"/>
    </source>
</evidence>
<dbReference type="GO" id="GO:0006310">
    <property type="term" value="P:DNA recombination"/>
    <property type="evidence" value="ECO:0007669"/>
    <property type="project" value="UniProtKB-KW"/>
</dbReference>
<comment type="caution">
    <text evidence="5">The sequence shown here is derived from an EMBL/GenBank/DDBJ whole genome shotgun (WGS) entry which is preliminary data.</text>
</comment>
<feature type="coiled-coil region" evidence="3">
    <location>
        <begin position="57"/>
        <end position="84"/>
    </location>
</feature>
<dbReference type="InterPro" id="IPR025269">
    <property type="entry name" value="SAM-like_dom"/>
</dbReference>
<dbReference type="GO" id="GO:0015074">
    <property type="term" value="P:DNA integration"/>
    <property type="evidence" value="ECO:0007669"/>
    <property type="project" value="InterPro"/>
</dbReference>
<proteinExistence type="predicted"/>
<dbReference type="SUPFAM" id="SSF56349">
    <property type="entry name" value="DNA breaking-rejoining enzymes"/>
    <property type="match status" value="1"/>
</dbReference>
<keyword evidence="2" id="KW-0233">DNA recombination</keyword>
<dbReference type="GO" id="GO:0003677">
    <property type="term" value="F:DNA binding"/>
    <property type="evidence" value="ECO:0007669"/>
    <property type="project" value="UniProtKB-KW"/>
</dbReference>
<evidence type="ECO:0000313" key="5">
    <source>
        <dbReference type="EMBL" id="GGI52745.1"/>
    </source>
</evidence>
<dbReference type="InterPro" id="IPR013762">
    <property type="entry name" value="Integrase-like_cat_sf"/>
</dbReference>
<gene>
    <name evidence="5" type="ORF">GCM10011425_39570</name>
</gene>
<dbReference type="Pfam" id="PF13102">
    <property type="entry name" value="Phage_int_SAM_5"/>
    <property type="match status" value="1"/>
</dbReference>
<reference evidence="5" key="1">
    <citation type="journal article" date="2014" name="Int. J. Syst. Evol. Microbiol.">
        <title>Complete genome sequence of Corynebacterium casei LMG S-19264T (=DSM 44701T), isolated from a smear-ripened cheese.</title>
        <authorList>
            <consortium name="US DOE Joint Genome Institute (JGI-PGF)"/>
            <person name="Walter F."/>
            <person name="Albersmeier A."/>
            <person name="Kalinowski J."/>
            <person name="Ruckert C."/>
        </authorList>
    </citation>
    <scope>NUCLEOTIDE SEQUENCE</scope>
    <source>
        <strain evidence="5">CCM 8711</strain>
    </source>
</reference>
<keyword evidence="1" id="KW-0238">DNA-binding</keyword>
<evidence type="ECO:0000256" key="3">
    <source>
        <dbReference type="SAM" id="Coils"/>
    </source>
</evidence>
<organism evidence="5 6">
    <name type="scientific">Mucilaginibacter galii</name>
    <dbReference type="NCBI Taxonomy" id="2005073"/>
    <lineage>
        <taxon>Bacteria</taxon>
        <taxon>Pseudomonadati</taxon>
        <taxon>Bacteroidota</taxon>
        <taxon>Sphingobacteriia</taxon>
        <taxon>Sphingobacteriales</taxon>
        <taxon>Sphingobacteriaceae</taxon>
        <taxon>Mucilaginibacter</taxon>
    </lineage>
</organism>
<dbReference type="Gene3D" id="1.10.443.10">
    <property type="entry name" value="Intergrase catalytic core"/>
    <property type="match status" value="1"/>
</dbReference>
<dbReference type="InterPro" id="IPR010998">
    <property type="entry name" value="Integrase_recombinase_N"/>
</dbReference>
<dbReference type="InterPro" id="IPR011010">
    <property type="entry name" value="DNA_brk_join_enz"/>
</dbReference>
<dbReference type="RefSeq" id="WP_188418870.1">
    <property type="nucleotide sequence ID" value="NZ_BMDO01000017.1"/>
</dbReference>
<sequence length="461" mass="53790">MATVCAKVYEHHKKNDGSYNVKIRIFHKGEKKYLDTPFFLTAKQLTKGFEIKDVFVKKSVQTLIDNYRKEIHGLEDRLQLFSIDELKCFLEEKDEDIDFIKFCDKHIDQLRADKRMATAANHTTVRNSLVDYFKKDVVSIREITSQFLRLYERHLRRPRKVTRLNQFKEEVTVLKEGISDQSLYNYTRDLRTLFNEAKRTYNNDDLGLIRITHYPFTNYTMVKPPVTRKRNLSIEQIKSIRDCNCVPGSRAELARDLFMLSIYMCGMNAVDFYNFLTDGSKERLEYNRSKTAGQRHDNAFISIKVVSEATDLVKKYGGTFKKRYTNYRGLDKALSKGFSILCEQLQLKGVTFYWARHSFANLAYNTCKLSKDHIAQALNHVDNGHKTTDIYIQKDWSIIDEVQRTVLDLLGSPELNFSDNSKHSPVLSNEDLSFLSSLVFSNHLDLDTRKKVMELHAKLTL</sequence>
<feature type="domain" description="Phage integrase SAM-like" evidence="4">
    <location>
        <begin position="98"/>
        <end position="199"/>
    </location>
</feature>
<name>A0A917N335_9SPHI</name>
<evidence type="ECO:0000256" key="1">
    <source>
        <dbReference type="ARBA" id="ARBA00023125"/>
    </source>
</evidence>
<dbReference type="AlphaFoldDB" id="A0A917N335"/>
<protein>
    <submittedName>
        <fullName evidence="5">Transposase</fullName>
    </submittedName>
</protein>
<evidence type="ECO:0000256" key="2">
    <source>
        <dbReference type="ARBA" id="ARBA00023172"/>
    </source>
</evidence>
<accession>A0A917N335</accession>
<evidence type="ECO:0000313" key="6">
    <source>
        <dbReference type="Proteomes" id="UP000662074"/>
    </source>
</evidence>
<dbReference type="Gene3D" id="1.10.150.130">
    <property type="match status" value="1"/>
</dbReference>